<accession>A0A8T2GNR9</accession>
<dbReference type="PROSITE" id="PS50181">
    <property type="entry name" value="FBOX"/>
    <property type="match status" value="1"/>
</dbReference>
<dbReference type="InterPro" id="IPR055294">
    <property type="entry name" value="FBL60-like"/>
</dbReference>
<comment type="caution">
    <text evidence="2">The sequence shown here is derived from an EMBL/GenBank/DDBJ whole genome shotgun (WGS) entry which is preliminary data.</text>
</comment>
<dbReference type="CDD" id="cd22160">
    <property type="entry name" value="F-box_AtFBL13-like"/>
    <property type="match status" value="1"/>
</dbReference>
<dbReference type="PANTHER" id="PTHR31293">
    <property type="entry name" value="RNI-LIKE SUPERFAMILY PROTEIN"/>
    <property type="match status" value="1"/>
</dbReference>
<dbReference type="Proteomes" id="UP000694240">
    <property type="component" value="Chromosome 1"/>
</dbReference>
<proteinExistence type="predicted"/>
<sequence length="65" mass="7233">MMRTSPRDSISNLPDEILGKILSLLPTKVAASTSVLSKRWRNLLGLVDNLCFDESVVVYPNEEEA</sequence>
<evidence type="ECO:0000259" key="1">
    <source>
        <dbReference type="PROSITE" id="PS50181"/>
    </source>
</evidence>
<reference evidence="2 3" key="1">
    <citation type="submission" date="2020-12" db="EMBL/GenBank/DDBJ databases">
        <title>Concerted genomic and epigenomic changes stabilize Arabidopsis allopolyploids.</title>
        <authorList>
            <person name="Chen Z."/>
        </authorList>
    </citation>
    <scope>NUCLEOTIDE SEQUENCE [LARGE SCALE GENOMIC DNA]</scope>
    <source>
        <strain evidence="2">Allo738</strain>
        <tissue evidence="2">Leaf</tissue>
    </source>
</reference>
<name>A0A8T2GNR9_9BRAS</name>
<dbReference type="InterPro" id="IPR053781">
    <property type="entry name" value="F-box_AtFBL13-like"/>
</dbReference>
<feature type="non-terminal residue" evidence="2">
    <location>
        <position position="65"/>
    </location>
</feature>
<evidence type="ECO:0000313" key="2">
    <source>
        <dbReference type="EMBL" id="KAG7648892.1"/>
    </source>
</evidence>
<keyword evidence="3" id="KW-1185">Reference proteome</keyword>
<dbReference type="PANTHER" id="PTHR31293:SF12">
    <property type="entry name" value="RNI-LIKE SUPERFAMILY PROTEIN"/>
    <property type="match status" value="1"/>
</dbReference>
<dbReference type="Pfam" id="PF00646">
    <property type="entry name" value="F-box"/>
    <property type="match status" value="1"/>
</dbReference>
<dbReference type="SMART" id="SM00256">
    <property type="entry name" value="FBOX"/>
    <property type="match status" value="1"/>
</dbReference>
<protein>
    <submittedName>
        <fullName evidence="2">F-box domain</fullName>
    </submittedName>
</protein>
<dbReference type="EMBL" id="JAEFBK010000001">
    <property type="protein sequence ID" value="KAG7648892.1"/>
    <property type="molecule type" value="Genomic_DNA"/>
</dbReference>
<dbReference type="InterPro" id="IPR001810">
    <property type="entry name" value="F-box_dom"/>
</dbReference>
<evidence type="ECO:0000313" key="3">
    <source>
        <dbReference type="Proteomes" id="UP000694240"/>
    </source>
</evidence>
<feature type="domain" description="F-box" evidence="1">
    <location>
        <begin position="7"/>
        <end position="55"/>
    </location>
</feature>
<gene>
    <name evidence="2" type="ORF">ISN45_At01g039810</name>
</gene>
<organism evidence="2 3">
    <name type="scientific">Arabidopsis thaliana x Arabidopsis arenosa</name>
    <dbReference type="NCBI Taxonomy" id="1240361"/>
    <lineage>
        <taxon>Eukaryota</taxon>
        <taxon>Viridiplantae</taxon>
        <taxon>Streptophyta</taxon>
        <taxon>Embryophyta</taxon>
        <taxon>Tracheophyta</taxon>
        <taxon>Spermatophyta</taxon>
        <taxon>Magnoliopsida</taxon>
        <taxon>eudicotyledons</taxon>
        <taxon>Gunneridae</taxon>
        <taxon>Pentapetalae</taxon>
        <taxon>rosids</taxon>
        <taxon>malvids</taxon>
        <taxon>Brassicales</taxon>
        <taxon>Brassicaceae</taxon>
        <taxon>Camelineae</taxon>
        <taxon>Arabidopsis</taxon>
    </lineage>
</organism>
<dbReference type="AlphaFoldDB" id="A0A8T2GNR9"/>